<dbReference type="InterPro" id="IPR008197">
    <property type="entry name" value="WAP_dom"/>
</dbReference>
<organism evidence="12 13">
    <name type="scientific">Iphiclides podalirius</name>
    <name type="common">scarce swallowtail</name>
    <dbReference type="NCBI Taxonomy" id="110791"/>
    <lineage>
        <taxon>Eukaryota</taxon>
        <taxon>Metazoa</taxon>
        <taxon>Ecdysozoa</taxon>
        <taxon>Arthropoda</taxon>
        <taxon>Hexapoda</taxon>
        <taxon>Insecta</taxon>
        <taxon>Pterygota</taxon>
        <taxon>Neoptera</taxon>
        <taxon>Endopterygota</taxon>
        <taxon>Lepidoptera</taxon>
        <taxon>Glossata</taxon>
        <taxon>Ditrysia</taxon>
        <taxon>Papilionoidea</taxon>
        <taxon>Papilionidae</taxon>
        <taxon>Papilioninae</taxon>
        <taxon>Iphiclides</taxon>
    </lineage>
</organism>
<dbReference type="InterPro" id="IPR051950">
    <property type="entry name" value="Dev_reg/Prot_inhib"/>
</dbReference>
<dbReference type="Pfam" id="PF02822">
    <property type="entry name" value="Antistasin"/>
    <property type="match status" value="2"/>
</dbReference>
<dbReference type="Gene3D" id="4.10.75.10">
    <property type="entry name" value="Elafin-like"/>
    <property type="match status" value="3"/>
</dbReference>
<feature type="domain" description="Thyroglobulin type-1" evidence="9">
    <location>
        <begin position="1207"/>
        <end position="1261"/>
    </location>
</feature>
<dbReference type="PROSITE" id="PS00484">
    <property type="entry name" value="THYROGLOBULIN_1_1"/>
    <property type="match status" value="3"/>
</dbReference>
<feature type="domain" description="Antistasin-like" evidence="10">
    <location>
        <begin position="670"/>
        <end position="695"/>
    </location>
</feature>
<feature type="domain" description="WAP" evidence="11">
    <location>
        <begin position="22"/>
        <end position="67"/>
    </location>
</feature>
<sequence length="1459" mass="155476">MSTLAVRAALLCVCALLLQYANAELRGRCPAEEVPCPARAAPCNTDDECGEQICCNTVCGRACVDPLFTGCENLKISTERISRALAAENSRSGRGAVPSVRTPRCRLSDGEFEEVQCDNEIVSACWCVDAAGFEVPGTRAPAASLVNCTRSAPCAAHTCRMLCPLGFELDERGCPLCRCRDPCSSVTCPGQLSCQLEEAACLKPPCPPIPTCKRGRSLQNICPAGEPLLISETSRPFLCGTDPGKPNCPPLYRCLVESGNDYGVCCPASLELQKAGTCPAATAADEPDCGTPCAHDLECPSMQKCCDGGECGRHCTLPHNVTMCTQQKMLAELLVVSEREGKGYVPQCAADGSFVSKQCSRNGLVCWCVDSDGNKLRGSMGPAASVECAERVRAAKPSGRSMGGCARALCAGVCEYGYRSGADGCPSCECDDPCAGFPCPPGERCARVKDSDCAGDLCTGYPVCRPQVSYENPCAVGAPATDDSGRPLSCGGGEGGEGEEGCPAGHICLRSRRNSPVCCPDPNYDNSTEETLEINFETCGPEVEAVCGQNSTRSCSDGACEGDQICCSTATCGPVCVDSAKLRLQADRFDDTPTMCEYLRDFDEKMEGTVDGMRLALPPPSCEADGAFRAQQCAGGRCWCVDQFGTEIPDTRTGNASSVDCQKVRSELSCLELTCRMGCDYGFELGAGRCPTCRCRDPCADVTCPAGRACALVDVACDADYCPHVPACLPRKTGQCPYLVPATGSCEWACRSDAECGPQQRCCATGCGTACADALHHTACQQRRALALHTAAESGSPPSWTWIPECKEDGTYERIQCRGSEKICWCVDDVGNEIAGTRSKNATPTCDAPAACPARECEAADCPHGRQLDEGGCPTCDCRDPCLEAGCRDDETCELVPLDCEGEWCPPLARCVPRPECPGGAEPLLAPDGSAPLACGPDAAACPSTHACRFAPHDSRPAVCCPKPRTVCFESKEEGECASGGGLNASRWHFNAARNRCERMHYQGCSGNHNNFRTKEECNAVCPVAEVTPKLTKKEHRKIINETEVLSPCERLREKNEAAAQKYGKGAFIPSCDATGGWEPVQCMSNIDVCWCVSARGEPQKGSLVRGARPTCNFRQARKWAHRDADSTTDEVLEELIRQMTSLRMEDFDEVDEVDDDIADAEPQGREASDASEDAILVSEVVEPKVSQATRTSDRPIRIATDKMAFKTKCQVLAEEAEKAGRVGPRCEADGAFAARQCARGRCWCADAAGQRRDADPEQRCEVTQIESAVLELELVGVGEAEAERSKAALAGRLAALGARVPVAVAQDAGGVRLRALLQGPRAADLAFHLENVVKREKLTGASRSEAGVLGADVIRSEYRLAAPAPALQQREIVTESTVSAATSYHTALIVLAATSAFIISVLCVLVMLYRARLQREPQKAERFLPPAPPVYVLSADEKAELARALNAPNSRPSDDSKV</sequence>
<dbReference type="InterPro" id="IPR036857">
    <property type="entry name" value="Thyroglobulin_1_sf"/>
</dbReference>
<evidence type="ECO:0000313" key="12">
    <source>
        <dbReference type="EMBL" id="CAH2045909.1"/>
    </source>
</evidence>
<name>A0ABN8I5Q7_9NEOP</name>
<feature type="domain" description="Antistasin-like" evidence="10">
    <location>
        <begin position="154"/>
        <end position="179"/>
    </location>
</feature>
<dbReference type="Proteomes" id="UP000837857">
    <property type="component" value="Chromosome 16"/>
</dbReference>
<feature type="transmembrane region" description="Helical" evidence="6">
    <location>
        <begin position="1388"/>
        <end position="1410"/>
    </location>
</feature>
<keyword evidence="6" id="KW-0472">Membrane</keyword>
<dbReference type="CDD" id="cd00109">
    <property type="entry name" value="Kunitz-type"/>
    <property type="match status" value="1"/>
</dbReference>
<dbReference type="PROSITE" id="PS51252">
    <property type="entry name" value="ANTISTASIN"/>
    <property type="match status" value="3"/>
</dbReference>
<keyword evidence="4 5" id="KW-1015">Disulfide bond</keyword>
<dbReference type="SUPFAM" id="SSF57362">
    <property type="entry name" value="BPTI-like"/>
    <property type="match status" value="1"/>
</dbReference>
<evidence type="ECO:0000259" key="9">
    <source>
        <dbReference type="PROSITE" id="PS51162"/>
    </source>
</evidence>
<evidence type="ECO:0000259" key="8">
    <source>
        <dbReference type="PROSITE" id="PS50279"/>
    </source>
</evidence>
<dbReference type="PANTHER" id="PTHR12352:SF31">
    <property type="entry name" value="PAPILIN-LIKE PROTEIN"/>
    <property type="match status" value="1"/>
</dbReference>
<dbReference type="InterPro" id="IPR002223">
    <property type="entry name" value="Kunitz_BPTI"/>
</dbReference>
<dbReference type="PROSITE" id="PS50279">
    <property type="entry name" value="BPTI_KUNITZ_2"/>
    <property type="match status" value="1"/>
</dbReference>
<dbReference type="InterPro" id="IPR004094">
    <property type="entry name" value="Antistasin-like"/>
</dbReference>
<keyword evidence="6" id="KW-1133">Transmembrane helix</keyword>
<dbReference type="PROSITE" id="PS51162">
    <property type="entry name" value="THYROGLOBULIN_1_2"/>
    <property type="match status" value="6"/>
</dbReference>
<dbReference type="Pfam" id="PF00014">
    <property type="entry name" value="Kunitz_BPTI"/>
    <property type="match status" value="1"/>
</dbReference>
<dbReference type="EMBL" id="OW152828">
    <property type="protein sequence ID" value="CAH2045909.1"/>
    <property type="molecule type" value="Genomic_DNA"/>
</dbReference>
<dbReference type="SMART" id="SM00289">
    <property type="entry name" value="WR1"/>
    <property type="match status" value="3"/>
</dbReference>
<evidence type="ECO:0000256" key="3">
    <source>
        <dbReference type="ARBA" id="ARBA00022737"/>
    </source>
</evidence>
<evidence type="ECO:0000259" key="10">
    <source>
        <dbReference type="PROSITE" id="PS51252"/>
    </source>
</evidence>
<feature type="chain" id="PRO_5045904474" evidence="7">
    <location>
        <begin position="24"/>
        <end position="1459"/>
    </location>
</feature>
<evidence type="ECO:0000256" key="4">
    <source>
        <dbReference type="ARBA" id="ARBA00023157"/>
    </source>
</evidence>
<dbReference type="Pfam" id="PF14625">
    <property type="entry name" value="Lustrin_cystein"/>
    <property type="match status" value="3"/>
</dbReference>
<dbReference type="Gene3D" id="4.10.410.10">
    <property type="entry name" value="Pancreatic trypsin inhibitor Kunitz domain"/>
    <property type="match status" value="1"/>
</dbReference>
<feature type="domain" description="Antistasin-like" evidence="10">
    <location>
        <begin position="852"/>
        <end position="878"/>
    </location>
</feature>
<evidence type="ECO:0000256" key="7">
    <source>
        <dbReference type="SAM" id="SignalP"/>
    </source>
</evidence>
<dbReference type="InterPro" id="IPR000716">
    <property type="entry name" value="Thyroglobulin_1"/>
</dbReference>
<dbReference type="InterPro" id="IPR036880">
    <property type="entry name" value="Kunitz_BPTI_sf"/>
</dbReference>
<dbReference type="Gene3D" id="2.10.22.10">
    <property type="entry name" value="Antistasin, domain 1"/>
    <property type="match status" value="3"/>
</dbReference>
<keyword evidence="2" id="KW-0964">Secreted</keyword>
<feature type="disulfide bond" evidence="5">
    <location>
        <begin position="826"/>
        <end position="846"/>
    </location>
</feature>
<dbReference type="InterPro" id="IPR028150">
    <property type="entry name" value="Lustrin_cystein"/>
</dbReference>
<dbReference type="Pfam" id="PF00095">
    <property type="entry name" value="WAP"/>
    <property type="match status" value="3"/>
</dbReference>
<dbReference type="PANTHER" id="PTHR12352">
    <property type="entry name" value="SECRETED MODULAR CALCIUM-BINDING PROTEIN"/>
    <property type="match status" value="1"/>
</dbReference>
<dbReference type="SUPFAM" id="SSF57256">
    <property type="entry name" value="Elafin-like"/>
    <property type="match status" value="1"/>
</dbReference>
<proteinExistence type="predicted"/>
<feature type="disulfide bond" evidence="5">
    <location>
        <begin position="1083"/>
        <end position="1090"/>
    </location>
</feature>
<dbReference type="CDD" id="cd00191">
    <property type="entry name" value="TY"/>
    <property type="match status" value="5"/>
</dbReference>
<dbReference type="InterPro" id="IPR036645">
    <property type="entry name" value="Elafin-like_sf"/>
</dbReference>
<dbReference type="PROSITE" id="PS51390">
    <property type="entry name" value="WAP"/>
    <property type="match status" value="3"/>
</dbReference>
<keyword evidence="3" id="KW-0677">Repeat</keyword>
<dbReference type="SUPFAM" id="SSF57610">
    <property type="entry name" value="Thyroglobulin type-1 domain"/>
    <property type="match status" value="6"/>
</dbReference>
<dbReference type="PRINTS" id="PR00759">
    <property type="entry name" value="BASICPTASE"/>
</dbReference>
<feature type="domain" description="WAP" evidence="11">
    <location>
        <begin position="271"/>
        <end position="319"/>
    </location>
</feature>
<gene>
    <name evidence="12" type="ORF">IPOD504_LOCUS5286</name>
</gene>
<dbReference type="InterPro" id="IPR011061">
    <property type="entry name" value="Hirudin/antistatin"/>
</dbReference>
<feature type="domain" description="Thyroglobulin type-1" evidence="9">
    <location>
        <begin position="777"/>
        <end position="846"/>
    </location>
</feature>
<feature type="non-terminal residue" evidence="12">
    <location>
        <position position="1459"/>
    </location>
</feature>
<comment type="caution">
    <text evidence="5">Lacks conserved residue(s) required for the propagation of feature annotation.</text>
</comment>
<feature type="disulfide bond" evidence="5">
    <location>
        <begin position="359"/>
        <end position="366"/>
    </location>
</feature>
<dbReference type="Pfam" id="PF00086">
    <property type="entry name" value="Thyroglobulin_1"/>
    <property type="match status" value="6"/>
</dbReference>
<keyword evidence="13" id="KW-1185">Reference proteome</keyword>
<dbReference type="InterPro" id="IPR006150">
    <property type="entry name" value="Cys_repeat_1"/>
</dbReference>
<dbReference type="SMART" id="SM00211">
    <property type="entry name" value="TY"/>
    <property type="match status" value="6"/>
</dbReference>
<dbReference type="Gene3D" id="4.10.800.10">
    <property type="entry name" value="Thyroglobulin type-1"/>
    <property type="match status" value="6"/>
</dbReference>
<feature type="domain" description="Thyroglobulin type-1" evidence="9">
    <location>
        <begin position="1046"/>
        <end position="1112"/>
    </location>
</feature>
<reference evidence="12" key="1">
    <citation type="submission" date="2022-03" db="EMBL/GenBank/DDBJ databases">
        <authorList>
            <person name="Martin H S."/>
        </authorList>
    </citation>
    <scope>NUCLEOTIDE SEQUENCE</scope>
</reference>
<feature type="disulfide bond" evidence="5">
    <location>
        <begin position="368"/>
        <end position="388"/>
    </location>
</feature>
<feature type="signal peptide" evidence="7">
    <location>
        <begin position="1"/>
        <end position="23"/>
    </location>
</feature>
<comment type="subcellular location">
    <subcellularLocation>
        <location evidence="1">Secreted</location>
    </subcellularLocation>
</comment>
<evidence type="ECO:0000256" key="5">
    <source>
        <dbReference type="PROSITE-ProRule" id="PRU00500"/>
    </source>
</evidence>
<evidence type="ECO:0000256" key="2">
    <source>
        <dbReference type="ARBA" id="ARBA00022525"/>
    </source>
</evidence>
<dbReference type="SUPFAM" id="SSF57262">
    <property type="entry name" value="Leech antihemostatic proteins"/>
    <property type="match status" value="1"/>
</dbReference>
<protein>
    <submittedName>
        <fullName evidence="12">Uncharacterized protein</fullName>
    </submittedName>
</protein>
<feature type="domain" description="Thyroglobulin type-1" evidence="9">
    <location>
        <begin position="321"/>
        <end position="388"/>
    </location>
</feature>
<evidence type="ECO:0000313" key="13">
    <source>
        <dbReference type="Proteomes" id="UP000837857"/>
    </source>
</evidence>
<evidence type="ECO:0000259" key="11">
    <source>
        <dbReference type="PROSITE" id="PS51390"/>
    </source>
</evidence>
<feature type="disulfide bond" evidence="5">
    <location>
        <begin position="1092"/>
        <end position="1112"/>
    </location>
</feature>
<feature type="domain" description="Thyroglobulin type-1" evidence="9">
    <location>
        <begin position="593"/>
        <end position="661"/>
    </location>
</feature>
<feature type="domain" description="Thyroglobulin type-1" evidence="9">
    <location>
        <begin position="68"/>
        <end position="148"/>
    </location>
</feature>
<evidence type="ECO:0000256" key="6">
    <source>
        <dbReference type="SAM" id="Phobius"/>
    </source>
</evidence>
<feature type="domain" description="BPTI/Kunitz inhibitor" evidence="8">
    <location>
        <begin position="968"/>
        <end position="1022"/>
    </location>
</feature>
<keyword evidence="7" id="KW-0732">Signal</keyword>
<dbReference type="SMART" id="SM00217">
    <property type="entry name" value="WAP"/>
    <property type="match status" value="3"/>
</dbReference>
<accession>A0ABN8I5Q7</accession>
<dbReference type="SMART" id="SM00131">
    <property type="entry name" value="KU"/>
    <property type="match status" value="1"/>
</dbReference>
<feature type="disulfide bond" evidence="5">
    <location>
        <begin position="817"/>
        <end position="824"/>
    </location>
</feature>
<evidence type="ECO:0000256" key="1">
    <source>
        <dbReference type="ARBA" id="ARBA00004613"/>
    </source>
</evidence>
<keyword evidence="6" id="KW-0812">Transmembrane</keyword>
<feature type="domain" description="WAP" evidence="11">
    <location>
        <begin position="729"/>
        <end position="775"/>
    </location>
</feature>